<evidence type="ECO:0000313" key="2">
    <source>
        <dbReference type="EMBL" id="OYD53283.1"/>
    </source>
</evidence>
<dbReference type="Proteomes" id="UP000215181">
    <property type="component" value="Unassembled WGS sequence"/>
</dbReference>
<name>A0A235EWX2_9RHOO</name>
<gene>
    <name evidence="2" type="ORF">CGK74_13805</name>
</gene>
<dbReference type="EMBL" id="NOIH01000015">
    <property type="protein sequence ID" value="OYD53283.1"/>
    <property type="molecule type" value="Genomic_DNA"/>
</dbReference>
<organism evidence="2 3">
    <name type="scientific">Thauera propionica</name>
    <dbReference type="NCBI Taxonomy" id="2019431"/>
    <lineage>
        <taxon>Bacteria</taxon>
        <taxon>Pseudomonadati</taxon>
        <taxon>Pseudomonadota</taxon>
        <taxon>Betaproteobacteria</taxon>
        <taxon>Rhodocyclales</taxon>
        <taxon>Zoogloeaceae</taxon>
        <taxon>Thauera</taxon>
    </lineage>
</organism>
<dbReference type="AlphaFoldDB" id="A0A235EWX2"/>
<evidence type="ECO:0000256" key="1">
    <source>
        <dbReference type="SAM" id="MobiDB-lite"/>
    </source>
</evidence>
<evidence type="ECO:0008006" key="4">
    <source>
        <dbReference type="Google" id="ProtNLM"/>
    </source>
</evidence>
<dbReference type="RefSeq" id="WP_094269024.1">
    <property type="nucleotide sequence ID" value="NZ_NOIH01000015.1"/>
</dbReference>
<sequence>MTAIATPDISQHPRSRAPRGVDVSRRIVVSLMPHERSAFDALAARDGRTSSSMARILLLQAIESDPAARQLLADCKALEHA</sequence>
<protein>
    <recommendedName>
        <fullName evidence="4">CopG family transcriptional regulator</fullName>
    </recommendedName>
</protein>
<proteinExistence type="predicted"/>
<reference evidence="2 3" key="1">
    <citation type="submission" date="2017-07" db="EMBL/GenBank/DDBJ databases">
        <title>Thauera sp. KNDSS-Mac4 genome sequence and assembly.</title>
        <authorList>
            <person name="Mayilraj S."/>
        </authorList>
    </citation>
    <scope>NUCLEOTIDE SEQUENCE [LARGE SCALE GENOMIC DNA]</scope>
    <source>
        <strain evidence="2 3">KNDSS-Mac4</strain>
    </source>
</reference>
<keyword evidence="3" id="KW-1185">Reference proteome</keyword>
<dbReference type="OrthoDB" id="9996036at2"/>
<feature type="region of interest" description="Disordered" evidence="1">
    <location>
        <begin position="1"/>
        <end position="20"/>
    </location>
</feature>
<evidence type="ECO:0000313" key="3">
    <source>
        <dbReference type="Proteomes" id="UP000215181"/>
    </source>
</evidence>
<accession>A0A235EWX2</accession>
<comment type="caution">
    <text evidence="2">The sequence shown here is derived from an EMBL/GenBank/DDBJ whole genome shotgun (WGS) entry which is preliminary data.</text>
</comment>